<evidence type="ECO:0000256" key="1">
    <source>
        <dbReference type="ARBA" id="ARBA00009199"/>
    </source>
</evidence>
<dbReference type="Pfam" id="PF01425">
    <property type="entry name" value="Amidase"/>
    <property type="match status" value="1"/>
</dbReference>
<dbReference type="InterPro" id="IPR023631">
    <property type="entry name" value="Amidase_dom"/>
</dbReference>
<dbReference type="Gene3D" id="3.90.1300.10">
    <property type="entry name" value="Amidase signature (AS) domain"/>
    <property type="match status" value="1"/>
</dbReference>
<dbReference type="EMBL" id="JACHBG010000003">
    <property type="protein sequence ID" value="MBB6484753.1"/>
    <property type="molecule type" value="Genomic_DNA"/>
</dbReference>
<comment type="similarity">
    <text evidence="1">Belongs to the amidase family.</text>
</comment>
<proteinExistence type="inferred from homology"/>
<protein>
    <submittedName>
        <fullName evidence="3">Mandelamide amidase</fullName>
        <ecNumber evidence="3">3.5.1.86</ecNumber>
    </submittedName>
</protein>
<evidence type="ECO:0000313" key="4">
    <source>
        <dbReference type="Proteomes" id="UP000565576"/>
    </source>
</evidence>
<dbReference type="Proteomes" id="UP000565576">
    <property type="component" value="Unassembled WGS sequence"/>
</dbReference>
<dbReference type="InterPro" id="IPR036928">
    <property type="entry name" value="AS_sf"/>
</dbReference>
<dbReference type="PANTHER" id="PTHR11895">
    <property type="entry name" value="TRANSAMIDASE"/>
    <property type="match status" value="1"/>
</dbReference>
<evidence type="ECO:0000313" key="3">
    <source>
        <dbReference type="EMBL" id="MBB6484753.1"/>
    </source>
</evidence>
<accession>A0A7X0IQC7</accession>
<gene>
    <name evidence="3" type="ORF">GGD46_002031</name>
</gene>
<dbReference type="PANTHER" id="PTHR11895:SF7">
    <property type="entry name" value="GLUTAMYL-TRNA(GLN) AMIDOTRANSFERASE SUBUNIT A, MITOCHONDRIAL"/>
    <property type="match status" value="1"/>
</dbReference>
<name>A0A7X0IQC7_9HYPH</name>
<feature type="domain" description="Amidase" evidence="2">
    <location>
        <begin position="46"/>
        <end position="435"/>
    </location>
</feature>
<dbReference type="GO" id="GO:0050537">
    <property type="term" value="F:mandelamide amidase activity"/>
    <property type="evidence" value="ECO:0007669"/>
    <property type="project" value="UniProtKB-EC"/>
</dbReference>
<evidence type="ECO:0000259" key="2">
    <source>
        <dbReference type="Pfam" id="PF01425"/>
    </source>
</evidence>
<dbReference type="AlphaFoldDB" id="A0A7X0IQC7"/>
<sequence>MSVVYSPMSLRDARFIVAEHGLDALREIVLARAADNHDNAVIQTNAKALPTAESGPLHGIAFGVKDNIDVAGYMTTGACPGLAENLANANAPAVAALRSAGGYVPVKLNMHELAFGITSNNPAFGAVRNPFDPNRSAGGSSGGSGAAVARGVVPFALGSDTGGSSRIPAAFCSIVGFRPSTGRYREGGALMLSPTRDTIGPMTVNCADLAEIDGIITGEHALPALPERPLRLGVLWDKRGLSQSVDHAIASALGRLALSGEIDLVPISASEFEDIDARIGGPVVFNEAFEFWTAFCVNRLGKTLAEFTSTIASPDVRMIFERLPSFAAETREAFLYAHNGGLASLRDTYEQLLRSQQLDALIMPTVPVQPPLIGEDERMQTDAGLVSTFHTVTSHAVLATLTGAPSISIPAGLDRDGLPVALMIEGSRHGDRALLAIACKVEALLAQ</sequence>
<keyword evidence="3" id="KW-0378">Hydrolase</keyword>
<dbReference type="RefSeq" id="WP_184703583.1">
    <property type="nucleotide sequence ID" value="NZ_JACHBG010000003.1"/>
</dbReference>
<comment type="caution">
    <text evidence="3">The sequence shown here is derived from an EMBL/GenBank/DDBJ whole genome shotgun (WGS) entry which is preliminary data.</text>
</comment>
<dbReference type="InterPro" id="IPR000120">
    <property type="entry name" value="Amidase"/>
</dbReference>
<dbReference type="EC" id="3.5.1.86" evidence="3"/>
<reference evidence="3 4" key="1">
    <citation type="submission" date="2020-08" db="EMBL/GenBank/DDBJ databases">
        <title>Genomic Encyclopedia of Type Strains, Phase IV (KMG-V): Genome sequencing to study the core and pangenomes of soil and plant-associated prokaryotes.</title>
        <authorList>
            <person name="Whitman W."/>
        </authorList>
    </citation>
    <scope>NUCLEOTIDE SEQUENCE [LARGE SCALE GENOMIC DNA]</scope>
    <source>
        <strain evidence="3 4">SEMIA 4060</strain>
    </source>
</reference>
<organism evidence="3 4">
    <name type="scientific">Rhizobium lusitanum</name>
    <dbReference type="NCBI Taxonomy" id="293958"/>
    <lineage>
        <taxon>Bacteria</taxon>
        <taxon>Pseudomonadati</taxon>
        <taxon>Pseudomonadota</taxon>
        <taxon>Alphaproteobacteria</taxon>
        <taxon>Hyphomicrobiales</taxon>
        <taxon>Rhizobiaceae</taxon>
        <taxon>Rhizobium/Agrobacterium group</taxon>
        <taxon>Rhizobium</taxon>
    </lineage>
</organism>
<dbReference type="SUPFAM" id="SSF75304">
    <property type="entry name" value="Amidase signature (AS) enzymes"/>
    <property type="match status" value="1"/>
</dbReference>